<dbReference type="PROSITE" id="PS51257">
    <property type="entry name" value="PROKAR_LIPOPROTEIN"/>
    <property type="match status" value="1"/>
</dbReference>
<evidence type="ECO:0000313" key="3">
    <source>
        <dbReference type="Proteomes" id="UP000479190"/>
    </source>
</evidence>
<protein>
    <submittedName>
        <fullName evidence="2">Uncharacterized protein</fullName>
    </submittedName>
</protein>
<feature type="signal peptide" evidence="1">
    <location>
        <begin position="1"/>
        <end position="18"/>
    </location>
</feature>
<dbReference type="EMBL" id="CADCXV010001472">
    <property type="protein sequence ID" value="CAB0044557.1"/>
    <property type="molecule type" value="Genomic_DNA"/>
</dbReference>
<gene>
    <name evidence="2" type="ORF">TBRA_LOCUS16145</name>
</gene>
<name>A0A6H5J7J4_9HYME</name>
<reference evidence="2 3" key="1">
    <citation type="submission" date="2020-02" db="EMBL/GenBank/DDBJ databases">
        <authorList>
            <person name="Ferguson B K."/>
        </authorList>
    </citation>
    <scope>NUCLEOTIDE SEQUENCE [LARGE SCALE GENOMIC DNA]</scope>
</reference>
<evidence type="ECO:0000256" key="1">
    <source>
        <dbReference type="SAM" id="SignalP"/>
    </source>
</evidence>
<accession>A0A6H5J7J4</accession>
<dbReference type="Proteomes" id="UP000479190">
    <property type="component" value="Unassembled WGS sequence"/>
</dbReference>
<proteinExistence type="predicted"/>
<keyword evidence="3" id="KW-1185">Reference proteome</keyword>
<feature type="chain" id="PRO_5026264170" evidence="1">
    <location>
        <begin position="19"/>
        <end position="102"/>
    </location>
</feature>
<dbReference type="AlphaFoldDB" id="A0A6H5J7J4"/>
<sequence>MMKVQLIVLALIAACVQAYPQERHAAVSLLCYLNYHRMEYIDFVNCILWYGFEERKKKYKNVSRWSFRVHEILWPSLDCGEYIDERRARYCIHTRLDKNQTE</sequence>
<evidence type="ECO:0000313" key="2">
    <source>
        <dbReference type="EMBL" id="CAB0044557.1"/>
    </source>
</evidence>
<organism evidence="2 3">
    <name type="scientific">Trichogramma brassicae</name>
    <dbReference type="NCBI Taxonomy" id="86971"/>
    <lineage>
        <taxon>Eukaryota</taxon>
        <taxon>Metazoa</taxon>
        <taxon>Ecdysozoa</taxon>
        <taxon>Arthropoda</taxon>
        <taxon>Hexapoda</taxon>
        <taxon>Insecta</taxon>
        <taxon>Pterygota</taxon>
        <taxon>Neoptera</taxon>
        <taxon>Endopterygota</taxon>
        <taxon>Hymenoptera</taxon>
        <taxon>Apocrita</taxon>
        <taxon>Proctotrupomorpha</taxon>
        <taxon>Chalcidoidea</taxon>
        <taxon>Trichogrammatidae</taxon>
        <taxon>Trichogramma</taxon>
    </lineage>
</organism>
<keyword evidence="1" id="KW-0732">Signal</keyword>